<accession>A0ABN9LZQ9</accession>
<evidence type="ECO:0000313" key="3">
    <source>
        <dbReference type="Proteomes" id="UP001176940"/>
    </source>
</evidence>
<proteinExistence type="predicted"/>
<feature type="compositionally biased region" description="Basic and acidic residues" evidence="1">
    <location>
        <begin position="18"/>
        <end position="33"/>
    </location>
</feature>
<sequence>MGLIPGGETYELAPGTRGDAREHVHSGEINARHERNHRSPGAGTQLQSPDKEMDVVRKVPVPADVFRALLRCESNVNDVFIRRFRCTAEVTGPRPVAGPAPLKVYEKRPSTDP</sequence>
<feature type="compositionally biased region" description="Basic and acidic residues" evidence="1">
    <location>
        <begin position="104"/>
        <end position="113"/>
    </location>
</feature>
<dbReference type="EMBL" id="CAUEEQ010035750">
    <property type="protein sequence ID" value="CAJ0952830.1"/>
    <property type="molecule type" value="Genomic_DNA"/>
</dbReference>
<feature type="region of interest" description="Disordered" evidence="1">
    <location>
        <begin position="1"/>
        <end position="53"/>
    </location>
</feature>
<keyword evidence="3" id="KW-1185">Reference proteome</keyword>
<feature type="region of interest" description="Disordered" evidence="1">
    <location>
        <begin position="91"/>
        <end position="113"/>
    </location>
</feature>
<reference evidence="2" key="1">
    <citation type="submission" date="2023-07" db="EMBL/GenBank/DDBJ databases">
        <authorList>
            <person name="Stuckert A."/>
        </authorList>
    </citation>
    <scope>NUCLEOTIDE SEQUENCE</scope>
</reference>
<dbReference type="Proteomes" id="UP001176940">
    <property type="component" value="Unassembled WGS sequence"/>
</dbReference>
<evidence type="ECO:0000256" key="1">
    <source>
        <dbReference type="SAM" id="MobiDB-lite"/>
    </source>
</evidence>
<gene>
    <name evidence="2" type="ORF">RIMI_LOCUS14071910</name>
</gene>
<protein>
    <submittedName>
        <fullName evidence="2">Uncharacterized protein</fullName>
    </submittedName>
</protein>
<evidence type="ECO:0000313" key="2">
    <source>
        <dbReference type="EMBL" id="CAJ0952830.1"/>
    </source>
</evidence>
<organism evidence="2 3">
    <name type="scientific">Ranitomeya imitator</name>
    <name type="common">mimic poison frog</name>
    <dbReference type="NCBI Taxonomy" id="111125"/>
    <lineage>
        <taxon>Eukaryota</taxon>
        <taxon>Metazoa</taxon>
        <taxon>Chordata</taxon>
        <taxon>Craniata</taxon>
        <taxon>Vertebrata</taxon>
        <taxon>Euteleostomi</taxon>
        <taxon>Amphibia</taxon>
        <taxon>Batrachia</taxon>
        <taxon>Anura</taxon>
        <taxon>Neobatrachia</taxon>
        <taxon>Hyloidea</taxon>
        <taxon>Dendrobatidae</taxon>
        <taxon>Dendrobatinae</taxon>
        <taxon>Ranitomeya</taxon>
    </lineage>
</organism>
<name>A0ABN9LZQ9_9NEOB</name>
<comment type="caution">
    <text evidence="2">The sequence shown here is derived from an EMBL/GenBank/DDBJ whole genome shotgun (WGS) entry which is preliminary data.</text>
</comment>